<dbReference type="Proteomes" id="UP000191988">
    <property type="component" value="Unassembled WGS sequence"/>
</dbReference>
<evidence type="ECO:0000313" key="1">
    <source>
        <dbReference type="EMBL" id="CUX64142.1"/>
    </source>
</evidence>
<dbReference type="STRING" id="1183432.AGR3A_pa10032"/>
<organism evidence="1 2">
    <name type="scientific">Agrobacterium tomkonis CFBP 6623</name>
    <dbReference type="NCBI Taxonomy" id="1183432"/>
    <lineage>
        <taxon>Bacteria</taxon>
        <taxon>Pseudomonadati</taxon>
        <taxon>Pseudomonadota</taxon>
        <taxon>Alphaproteobacteria</taxon>
        <taxon>Hyphomicrobiales</taxon>
        <taxon>Rhizobiaceae</taxon>
        <taxon>Rhizobium/Agrobacterium group</taxon>
        <taxon>Agrobacterium</taxon>
        <taxon>Agrobacterium tumefaciens complex</taxon>
    </lineage>
</organism>
<proteinExistence type="predicted"/>
<sequence length="396" mass="43989">MHTMISNSRPASSGFKVDISRGERIGRVSSEWFSRPDDERYLSLSDLHRAVSARTDQARVRTVEAADVHVEATRDNTERMSLILPGSREPLAPTHWSYGQLCSLVGAPASYMRQLPASLAAINLQHGLLNHNAETVKTLEMEDGRLELRAATGPEYGRIWDKDLIAAIMNIAGNGTGDTIWKVPGLLDWSTMTHNPFVDITKDTTTLYASDRDVFAFLCDDTHPIEAGRLPNGEPDLYFRGFYAWNSEVGSKTLGIASFYLRAVCANRNLWGTENFEEITIRHSKFAAQRFAHEAAPALTNFANSSPAPFIAGIRAARERIVARNEDDRSEFLRKRGFSKAETGKIIETVLSEEGRPPESIFDFVQGITALARGKPHQDSRLELEAKAKKLLESAA</sequence>
<evidence type="ECO:0000313" key="2">
    <source>
        <dbReference type="Proteomes" id="UP000191988"/>
    </source>
</evidence>
<reference evidence="2" key="1">
    <citation type="submission" date="2016-01" db="EMBL/GenBank/DDBJ databases">
        <authorList>
            <person name="Regsiter A."/>
            <person name="william w."/>
        </authorList>
    </citation>
    <scope>NUCLEOTIDE SEQUENCE [LARGE SCALE GENOMIC DNA]</scope>
    <source>
        <strain evidence="2">CFBP 6623</strain>
    </source>
</reference>
<keyword evidence="2" id="KW-1185">Reference proteome</keyword>
<protein>
    <recommendedName>
        <fullName evidence="3">DUF932 domain-containing protein</fullName>
    </recommendedName>
</protein>
<evidence type="ECO:0008006" key="3">
    <source>
        <dbReference type="Google" id="ProtNLM"/>
    </source>
</evidence>
<dbReference type="EMBL" id="FBWK01000065">
    <property type="protein sequence ID" value="CUX64142.1"/>
    <property type="molecule type" value="Genomic_DNA"/>
</dbReference>
<dbReference type="AlphaFoldDB" id="A0A1S7S8A6"/>
<accession>A0A1S7S8A6</accession>
<dbReference type="RefSeq" id="WP_062653609.1">
    <property type="nucleotide sequence ID" value="NZ_LT009725.1"/>
</dbReference>
<name>A0A1S7S8A6_9HYPH</name>
<gene>
    <name evidence="1" type="ORF">AGR3A_pa10032</name>
</gene>